<organism evidence="2 3">
    <name type="scientific">Coprinopsis marcescibilis</name>
    <name type="common">Agaric fungus</name>
    <name type="synonym">Psathyrella marcescibilis</name>
    <dbReference type="NCBI Taxonomy" id="230819"/>
    <lineage>
        <taxon>Eukaryota</taxon>
        <taxon>Fungi</taxon>
        <taxon>Dikarya</taxon>
        <taxon>Basidiomycota</taxon>
        <taxon>Agaricomycotina</taxon>
        <taxon>Agaricomycetes</taxon>
        <taxon>Agaricomycetidae</taxon>
        <taxon>Agaricales</taxon>
        <taxon>Agaricineae</taxon>
        <taxon>Psathyrellaceae</taxon>
        <taxon>Coprinopsis</taxon>
    </lineage>
</organism>
<dbReference type="EMBL" id="ML210254">
    <property type="protein sequence ID" value="TFK21919.1"/>
    <property type="molecule type" value="Genomic_DNA"/>
</dbReference>
<evidence type="ECO:0000256" key="1">
    <source>
        <dbReference type="SAM" id="MobiDB-lite"/>
    </source>
</evidence>
<feature type="region of interest" description="Disordered" evidence="1">
    <location>
        <begin position="27"/>
        <end position="61"/>
    </location>
</feature>
<evidence type="ECO:0000313" key="2">
    <source>
        <dbReference type="EMBL" id="TFK21919.1"/>
    </source>
</evidence>
<evidence type="ECO:0000313" key="3">
    <source>
        <dbReference type="Proteomes" id="UP000307440"/>
    </source>
</evidence>
<dbReference type="Proteomes" id="UP000307440">
    <property type="component" value="Unassembled WGS sequence"/>
</dbReference>
<dbReference type="AlphaFoldDB" id="A0A5C3KN62"/>
<sequence>MAQISKVRYITGTSVLQDASLVPTMVRNPYDGNRETSVRSLGLKGPLSGQQGHGEGKYRPRGHSAKALFARYYMTLSGNK</sequence>
<protein>
    <submittedName>
        <fullName evidence="2">Uncharacterized protein</fullName>
    </submittedName>
</protein>
<gene>
    <name evidence="2" type="ORF">FA15DRAFT_672046</name>
</gene>
<name>A0A5C3KN62_COPMA</name>
<proteinExistence type="predicted"/>
<keyword evidence="3" id="KW-1185">Reference proteome</keyword>
<reference evidence="2 3" key="1">
    <citation type="journal article" date="2019" name="Nat. Ecol. Evol.">
        <title>Megaphylogeny resolves global patterns of mushroom evolution.</title>
        <authorList>
            <person name="Varga T."/>
            <person name="Krizsan K."/>
            <person name="Foldi C."/>
            <person name="Dima B."/>
            <person name="Sanchez-Garcia M."/>
            <person name="Sanchez-Ramirez S."/>
            <person name="Szollosi G.J."/>
            <person name="Szarkandi J.G."/>
            <person name="Papp V."/>
            <person name="Albert L."/>
            <person name="Andreopoulos W."/>
            <person name="Angelini C."/>
            <person name="Antonin V."/>
            <person name="Barry K.W."/>
            <person name="Bougher N.L."/>
            <person name="Buchanan P."/>
            <person name="Buyck B."/>
            <person name="Bense V."/>
            <person name="Catcheside P."/>
            <person name="Chovatia M."/>
            <person name="Cooper J."/>
            <person name="Damon W."/>
            <person name="Desjardin D."/>
            <person name="Finy P."/>
            <person name="Geml J."/>
            <person name="Haridas S."/>
            <person name="Hughes K."/>
            <person name="Justo A."/>
            <person name="Karasinski D."/>
            <person name="Kautmanova I."/>
            <person name="Kiss B."/>
            <person name="Kocsube S."/>
            <person name="Kotiranta H."/>
            <person name="LaButti K.M."/>
            <person name="Lechner B.E."/>
            <person name="Liimatainen K."/>
            <person name="Lipzen A."/>
            <person name="Lukacs Z."/>
            <person name="Mihaltcheva S."/>
            <person name="Morgado L.N."/>
            <person name="Niskanen T."/>
            <person name="Noordeloos M.E."/>
            <person name="Ohm R.A."/>
            <person name="Ortiz-Santana B."/>
            <person name="Ovrebo C."/>
            <person name="Racz N."/>
            <person name="Riley R."/>
            <person name="Savchenko A."/>
            <person name="Shiryaev A."/>
            <person name="Soop K."/>
            <person name="Spirin V."/>
            <person name="Szebenyi C."/>
            <person name="Tomsovsky M."/>
            <person name="Tulloss R.E."/>
            <person name="Uehling J."/>
            <person name="Grigoriev I.V."/>
            <person name="Vagvolgyi C."/>
            <person name="Papp T."/>
            <person name="Martin F.M."/>
            <person name="Miettinen O."/>
            <person name="Hibbett D.S."/>
            <person name="Nagy L.G."/>
        </authorList>
    </citation>
    <scope>NUCLEOTIDE SEQUENCE [LARGE SCALE GENOMIC DNA]</scope>
    <source>
        <strain evidence="2 3">CBS 121175</strain>
    </source>
</reference>
<accession>A0A5C3KN62</accession>